<keyword evidence="1" id="KW-0496">Mitochondrion</keyword>
<protein>
    <submittedName>
        <fullName evidence="1">Uncharacterized protein</fullName>
    </submittedName>
</protein>
<sequence length="210" mass="23449">MTTPYLSYRVRNSFRVRSSPWIPSEKASFSSSSTLLCPLPLAALAAPFGGYASLLRSGDLRGGLSVGVPCRGRKLRETFNDLKVRIVYQYSFHERPATGNTFPILPMKKPTAKERLRRFLAESKKTILLPPPPLLTLTPRGGQGLGIAFLKISSSLEWEHSLVMEVFKHRMGVAKHKLPFKISTIREAVTPCGLGKYLFHLHQQFSKLGP</sequence>
<organism evidence="1">
    <name type="scientific">Botryococcus braunii Showa</name>
    <dbReference type="NCBI Taxonomy" id="1202541"/>
    <lineage>
        <taxon>Eukaryota</taxon>
        <taxon>Viridiplantae</taxon>
        <taxon>Chlorophyta</taxon>
        <taxon>core chlorophytes</taxon>
        <taxon>Trebouxiophyceae</taxon>
        <taxon>Trebouxiophyceae incertae sedis</taxon>
        <taxon>Elliptochloris clade</taxon>
        <taxon>Botryococcus</taxon>
    </lineage>
</organism>
<proteinExistence type="predicted"/>
<geneLocation type="mitochondrion" evidence="1"/>
<dbReference type="EMBL" id="LT545992">
    <property type="protein sequence ID" value="SAI76006.1"/>
    <property type="molecule type" value="Genomic_DNA"/>
</dbReference>
<evidence type="ECO:0000313" key="1">
    <source>
        <dbReference type="EMBL" id="SAI76006.1"/>
    </source>
</evidence>
<reference evidence="1" key="1">
    <citation type="journal article" date="2016" name="Genome Announc.">
        <title>Complete Chloroplast and Mitochondrial Genome Sequences of the Hydrocarbon Oil-Producing Green Microalga Botryococcus braunii Race B (Showa).</title>
        <authorList>
            <person name="Blifernez-Klassen O."/>
            <person name="Wibberg D."/>
            <person name="Winkler A."/>
            <person name="Blom J."/>
            <person name="Goesmann A."/>
            <person name="Kalinowski J."/>
            <person name="Kruse O."/>
        </authorList>
    </citation>
    <scope>NUCLEOTIDE SEQUENCE</scope>
    <source>
        <strain evidence="1">Showa</strain>
    </source>
</reference>
<dbReference type="AlphaFoldDB" id="A0A167RLV0"/>
<accession>A0A167RLV0</accession>
<name>A0A167RLV0_BOTBR</name>